<evidence type="ECO:0000313" key="14">
    <source>
        <dbReference type="Proteomes" id="UP000663828"/>
    </source>
</evidence>
<dbReference type="InterPro" id="IPR018490">
    <property type="entry name" value="cNMP-bd_dom_sf"/>
</dbReference>
<dbReference type="InterPro" id="IPR006153">
    <property type="entry name" value="Cation/H_exchanger_TM"/>
</dbReference>
<dbReference type="InterPro" id="IPR018422">
    <property type="entry name" value="Cation/H_exchanger_CPA1"/>
</dbReference>
<dbReference type="EMBL" id="CAJNOR010000023">
    <property type="protein sequence ID" value="CAF0758414.1"/>
    <property type="molecule type" value="Genomic_DNA"/>
</dbReference>
<keyword evidence="3" id="KW-1003">Cell membrane</keyword>
<organism evidence="13 14">
    <name type="scientific">Adineta ricciae</name>
    <name type="common">Rotifer</name>
    <dbReference type="NCBI Taxonomy" id="249248"/>
    <lineage>
        <taxon>Eukaryota</taxon>
        <taxon>Metazoa</taxon>
        <taxon>Spiralia</taxon>
        <taxon>Gnathifera</taxon>
        <taxon>Rotifera</taxon>
        <taxon>Eurotatoria</taxon>
        <taxon>Bdelloidea</taxon>
        <taxon>Adinetida</taxon>
        <taxon>Adinetidae</taxon>
        <taxon>Adineta</taxon>
    </lineage>
</organism>
<dbReference type="GO" id="GO:0015386">
    <property type="term" value="F:potassium:proton antiporter activity"/>
    <property type="evidence" value="ECO:0007669"/>
    <property type="project" value="TreeGrafter"/>
</dbReference>
<protein>
    <recommendedName>
        <fullName evidence="12">Cation/H+ exchanger transmembrane domain-containing protein</fullName>
    </recommendedName>
</protein>
<evidence type="ECO:0000256" key="5">
    <source>
        <dbReference type="ARBA" id="ARBA00022989"/>
    </source>
</evidence>
<gene>
    <name evidence="13" type="ORF">XAT740_LOCUS801</name>
</gene>
<dbReference type="Proteomes" id="UP000663828">
    <property type="component" value="Unassembled WGS sequence"/>
</dbReference>
<feature type="transmembrane region" description="Helical" evidence="11">
    <location>
        <begin position="374"/>
        <end position="395"/>
    </location>
</feature>
<proteinExistence type="predicted"/>
<accession>A0A813PZR8</accession>
<dbReference type="Pfam" id="PF00999">
    <property type="entry name" value="Na_H_Exchanger"/>
    <property type="match status" value="1"/>
</dbReference>
<feature type="region of interest" description="Disordered" evidence="10">
    <location>
        <begin position="1004"/>
        <end position="1040"/>
    </location>
</feature>
<sequence length="1322" mass="151622">MSVATPCNKISSTITHGIGPEFIYPFLVLFFATILRKIFRHYQLSLPYTVVLMLVGAVLGAFYQYELIKRLTFIADLTPVQILAIFLPILIFESAFSCDPHIFIKCLGQILILAILGFLISVALTTLAVMYWYENEHQIDVQTCWTWDQAVLYSAVVSATDPVSVVSLLKSMTSLKTLSTVIEGESLLNDAAAITIYTLIKDLIHEAVKSDKYLLQETRATLLGVNSEKCAHAIRFLIKRRITPIYLLKFVLKTIAAAILIGYIMAHITISILYRIDAGELETCITIIMSYFVYLACEAIEASGVIGVVLLGLTLNMNRACFSVSAVTISEQTWQLLAYVANSLIFITVGVILLKTHSGSDKMLSLLSSLPQLLLIYIILILVRAIMILCTHFLLKQIAYGFTWKDSIVTIWSGLRGGVSLVLALTLFNSRIKENYQAEIMLIHTTAVVFLTCTVNALTIPKIVHILRLDRTSELIKQTMTQIIKELKMKQNEMIRSLKKNPILATADWMFVQKAIDIQSPFDENKEDTIKENLPSKRHIDTVECDHCQAYVTIPISKSEFQQTFEDCRIRILRLQKTHFWSNYYNGQLSSYGLHTLNALCDRAIDTPKAFIDLKTIKAHIVGKSRIRSILNLIRTSTRQWQKFLSWHDYFQNPSPTTRRCFSKLFHCLFLTILIILIECTILTYQIHTNLCNRPLESMLPLLIRSTSQLCLSFYIFKSLSLIECFILCFFLIEPLQLLVDYILNQYISVSYDIGLAYISSEEQVLRIIHRLTDNESIRIRIHELSLQHIKGVLNDVLLMQEAHPGTVISIKTHHTINLLYNTAKRGISQIRIRGVLDTDDCDLLEQSLKNMRIQLHIPSTMPSVSPMIVIQKFSWLYSNQRLTDDHKHDIEQLLIHAFPNENTKRFENETLLHPQSFSWQDFLWHKNDQHNGVYLLVNGIVEEWKLDPYDIDAAHSEVRWKENHRTRRTNLPTQQILEPYGRIKSKSKYIGSASTRNMNSIVSDLRSQERSESSIDGVDSTKTYEKNSTDGITSSSEPFRSSSIEHVRITFEDGFYIRWYHRMINPIDDKITGKLIPTDDGIHQYYHPNQNEENFDEYFDETFEKYRQMHPATSERVHRRYSSRSGHCIGLHDLLVNNGEKHESTAKCVTNVTAFFLSKQKLLQIFNTYTLWDIIWLETSIHLALRILPNISSFQHSSTRKSDNHFTMINKRLLHAGLLIYTEETCTTNDIIQLHEDLLLVTGSVRNQLTKCVYEAPVFIKSSLTKQGLKLLEGSSSTKILVLPRTSATVNLFTDSVLIQSILNNENKYHSQKYCQDKSTN</sequence>
<keyword evidence="7" id="KW-0406">Ion transport</keyword>
<feature type="transmembrane region" description="Helical" evidence="11">
    <location>
        <begin position="22"/>
        <end position="39"/>
    </location>
</feature>
<dbReference type="PANTHER" id="PTHR10110">
    <property type="entry name" value="SODIUM/HYDROGEN EXCHANGER"/>
    <property type="match status" value="1"/>
</dbReference>
<feature type="transmembrane region" description="Helical" evidence="11">
    <location>
        <begin position="110"/>
        <end position="131"/>
    </location>
</feature>
<feature type="transmembrane region" description="Helical" evidence="11">
    <location>
        <begin position="288"/>
        <end position="315"/>
    </location>
</feature>
<keyword evidence="6" id="KW-0915">Sodium</keyword>
<feature type="transmembrane region" description="Helical" evidence="11">
    <location>
        <begin position="46"/>
        <end position="65"/>
    </location>
</feature>
<keyword evidence="4 11" id="KW-0812">Transmembrane</keyword>
<keyword evidence="5 11" id="KW-1133">Transmembrane helix</keyword>
<dbReference type="GO" id="GO:0005886">
    <property type="term" value="C:plasma membrane"/>
    <property type="evidence" value="ECO:0007669"/>
    <property type="project" value="UniProtKB-SubCell"/>
</dbReference>
<evidence type="ECO:0000256" key="8">
    <source>
        <dbReference type="ARBA" id="ARBA00023136"/>
    </source>
</evidence>
<dbReference type="GO" id="GO:0051453">
    <property type="term" value="P:regulation of intracellular pH"/>
    <property type="evidence" value="ECO:0007669"/>
    <property type="project" value="TreeGrafter"/>
</dbReference>
<evidence type="ECO:0000256" key="4">
    <source>
        <dbReference type="ARBA" id="ARBA00022692"/>
    </source>
</evidence>
<feature type="transmembrane region" description="Helical" evidence="11">
    <location>
        <begin position="407"/>
        <end position="428"/>
    </location>
</feature>
<evidence type="ECO:0000256" key="3">
    <source>
        <dbReference type="ARBA" id="ARBA00022475"/>
    </source>
</evidence>
<feature type="transmembrane region" description="Helical" evidence="11">
    <location>
        <begin position="336"/>
        <end position="354"/>
    </location>
</feature>
<evidence type="ECO:0000256" key="2">
    <source>
        <dbReference type="ARBA" id="ARBA00022448"/>
    </source>
</evidence>
<name>A0A813PZR8_ADIRI</name>
<reference evidence="13" key="1">
    <citation type="submission" date="2021-02" db="EMBL/GenBank/DDBJ databases">
        <authorList>
            <person name="Nowell W R."/>
        </authorList>
    </citation>
    <scope>NUCLEOTIDE SEQUENCE</scope>
</reference>
<dbReference type="GO" id="GO:0098719">
    <property type="term" value="P:sodium ion import across plasma membrane"/>
    <property type="evidence" value="ECO:0007669"/>
    <property type="project" value="TreeGrafter"/>
</dbReference>
<feature type="transmembrane region" description="Helical" evidence="11">
    <location>
        <begin position="77"/>
        <end position="98"/>
    </location>
</feature>
<dbReference type="SUPFAM" id="SSF51206">
    <property type="entry name" value="cAMP-binding domain-like"/>
    <property type="match status" value="1"/>
</dbReference>
<evidence type="ECO:0000256" key="9">
    <source>
        <dbReference type="ARBA" id="ARBA00023201"/>
    </source>
</evidence>
<dbReference type="InterPro" id="IPR014710">
    <property type="entry name" value="RmlC-like_jellyroll"/>
</dbReference>
<keyword evidence="2" id="KW-0813">Transport</keyword>
<evidence type="ECO:0000256" key="1">
    <source>
        <dbReference type="ARBA" id="ARBA00004651"/>
    </source>
</evidence>
<feature type="transmembrane region" description="Helical" evidence="11">
    <location>
        <begin position="665"/>
        <end position="687"/>
    </location>
</feature>
<comment type="subcellular location">
    <subcellularLocation>
        <location evidence="1">Cell membrane</location>
        <topology evidence="1">Multi-pass membrane protein</topology>
    </subcellularLocation>
</comment>
<keyword evidence="8 11" id="KW-0472">Membrane</keyword>
<evidence type="ECO:0000256" key="7">
    <source>
        <dbReference type="ARBA" id="ARBA00023065"/>
    </source>
</evidence>
<feature type="domain" description="Cation/H+ exchanger transmembrane" evidence="12">
    <location>
        <begin position="28"/>
        <end position="463"/>
    </location>
</feature>
<dbReference type="Gene3D" id="6.10.140.1330">
    <property type="match status" value="1"/>
</dbReference>
<dbReference type="GO" id="GO:0015385">
    <property type="term" value="F:sodium:proton antiporter activity"/>
    <property type="evidence" value="ECO:0007669"/>
    <property type="project" value="InterPro"/>
</dbReference>
<keyword evidence="9" id="KW-0739">Sodium transport</keyword>
<evidence type="ECO:0000256" key="10">
    <source>
        <dbReference type="SAM" id="MobiDB-lite"/>
    </source>
</evidence>
<comment type="caution">
    <text evidence="13">The sequence shown here is derived from an EMBL/GenBank/DDBJ whole genome shotgun (WGS) entry which is preliminary data.</text>
</comment>
<feature type="transmembrane region" description="Helical" evidence="11">
    <location>
        <begin position="440"/>
        <end position="461"/>
    </location>
</feature>
<dbReference type="Gene3D" id="2.60.120.10">
    <property type="entry name" value="Jelly Rolls"/>
    <property type="match status" value="1"/>
</dbReference>
<keyword evidence="14" id="KW-1185">Reference proteome</keyword>
<evidence type="ECO:0000313" key="13">
    <source>
        <dbReference type="EMBL" id="CAF0758414.1"/>
    </source>
</evidence>
<evidence type="ECO:0000259" key="12">
    <source>
        <dbReference type="Pfam" id="PF00999"/>
    </source>
</evidence>
<dbReference type="PANTHER" id="PTHR10110:SF86">
    <property type="entry name" value="SODIUM_HYDROGEN EXCHANGER 7"/>
    <property type="match status" value="1"/>
</dbReference>
<feature type="transmembrane region" description="Helical" evidence="11">
    <location>
        <begin position="250"/>
        <end position="276"/>
    </location>
</feature>
<evidence type="ECO:0000256" key="11">
    <source>
        <dbReference type="SAM" id="Phobius"/>
    </source>
</evidence>
<evidence type="ECO:0000256" key="6">
    <source>
        <dbReference type="ARBA" id="ARBA00023053"/>
    </source>
</evidence>